<feature type="region of interest" description="Disordered" evidence="4">
    <location>
        <begin position="424"/>
        <end position="456"/>
    </location>
</feature>
<accession>A0A9D1DJ66</accession>
<evidence type="ECO:0000313" key="7">
    <source>
        <dbReference type="EMBL" id="HIR51542.1"/>
    </source>
</evidence>
<dbReference type="Proteomes" id="UP000824239">
    <property type="component" value="Unassembled WGS sequence"/>
</dbReference>
<feature type="transmembrane region" description="Helical" evidence="5">
    <location>
        <begin position="47"/>
        <end position="72"/>
    </location>
</feature>
<evidence type="ECO:0000256" key="2">
    <source>
        <dbReference type="ARBA" id="ARBA00022670"/>
    </source>
</evidence>
<keyword evidence="5" id="KW-0812">Transmembrane</keyword>
<dbReference type="SMART" id="SM00228">
    <property type="entry name" value="PDZ"/>
    <property type="match status" value="1"/>
</dbReference>
<dbReference type="InterPro" id="IPR051201">
    <property type="entry name" value="Chloro_Bact_Ser_Proteases"/>
</dbReference>
<evidence type="ECO:0000256" key="5">
    <source>
        <dbReference type="SAM" id="Phobius"/>
    </source>
</evidence>
<name>A0A9D1DJ66_9FIRM</name>
<evidence type="ECO:0000256" key="4">
    <source>
        <dbReference type="SAM" id="MobiDB-lite"/>
    </source>
</evidence>
<comment type="caution">
    <text evidence="7">The sequence shown here is derived from an EMBL/GenBank/DDBJ whole genome shotgun (WGS) entry which is preliminary data.</text>
</comment>
<dbReference type="InterPro" id="IPR009003">
    <property type="entry name" value="Peptidase_S1_PA"/>
</dbReference>
<feature type="compositionally biased region" description="Low complexity" evidence="4">
    <location>
        <begin position="439"/>
        <end position="449"/>
    </location>
</feature>
<feature type="domain" description="PDZ" evidence="6">
    <location>
        <begin position="325"/>
        <end position="414"/>
    </location>
</feature>
<evidence type="ECO:0000256" key="3">
    <source>
        <dbReference type="ARBA" id="ARBA00022801"/>
    </source>
</evidence>
<dbReference type="EMBL" id="DVHE01000076">
    <property type="protein sequence ID" value="HIR51542.1"/>
    <property type="molecule type" value="Genomic_DNA"/>
</dbReference>
<reference evidence="7" key="1">
    <citation type="submission" date="2020-10" db="EMBL/GenBank/DDBJ databases">
        <authorList>
            <person name="Gilroy R."/>
        </authorList>
    </citation>
    <scope>NUCLEOTIDE SEQUENCE</scope>
    <source>
        <strain evidence="7">ChiBcec15-4380</strain>
    </source>
</reference>
<dbReference type="AlphaFoldDB" id="A0A9D1DJ66"/>
<dbReference type="InterPro" id="IPR043504">
    <property type="entry name" value="Peptidase_S1_PA_chymotrypsin"/>
</dbReference>
<keyword evidence="5" id="KW-1133">Transmembrane helix</keyword>
<organism evidence="7 8">
    <name type="scientific">Candidatus Avoscillospira avicola</name>
    <dbReference type="NCBI Taxonomy" id="2840706"/>
    <lineage>
        <taxon>Bacteria</taxon>
        <taxon>Bacillati</taxon>
        <taxon>Bacillota</taxon>
        <taxon>Clostridia</taxon>
        <taxon>Eubacteriales</taxon>
        <taxon>Oscillospiraceae</taxon>
        <taxon>Oscillospiraceae incertae sedis</taxon>
        <taxon>Candidatus Avoscillospira</taxon>
    </lineage>
</organism>
<comment type="similarity">
    <text evidence="1">Belongs to the peptidase S1C family.</text>
</comment>
<dbReference type="PROSITE" id="PS50106">
    <property type="entry name" value="PDZ"/>
    <property type="match status" value="1"/>
</dbReference>
<dbReference type="Gene3D" id="2.30.42.10">
    <property type="match status" value="1"/>
</dbReference>
<dbReference type="GO" id="GO:0004252">
    <property type="term" value="F:serine-type endopeptidase activity"/>
    <property type="evidence" value="ECO:0007669"/>
    <property type="project" value="InterPro"/>
</dbReference>
<feature type="region of interest" description="Disordered" evidence="4">
    <location>
        <begin position="76"/>
        <end position="98"/>
    </location>
</feature>
<dbReference type="SUPFAM" id="SSF50156">
    <property type="entry name" value="PDZ domain-like"/>
    <property type="match status" value="1"/>
</dbReference>
<dbReference type="PANTHER" id="PTHR43343">
    <property type="entry name" value="PEPTIDASE S12"/>
    <property type="match status" value="1"/>
</dbReference>
<dbReference type="InterPro" id="IPR001940">
    <property type="entry name" value="Peptidase_S1C"/>
</dbReference>
<dbReference type="Pfam" id="PF13180">
    <property type="entry name" value="PDZ_2"/>
    <property type="match status" value="1"/>
</dbReference>
<keyword evidence="3" id="KW-0378">Hydrolase</keyword>
<feature type="region of interest" description="Disordered" evidence="4">
    <location>
        <begin position="1"/>
        <end position="40"/>
    </location>
</feature>
<dbReference type="PRINTS" id="PR00834">
    <property type="entry name" value="PROTEASES2C"/>
</dbReference>
<evidence type="ECO:0000259" key="6">
    <source>
        <dbReference type="PROSITE" id="PS50106"/>
    </source>
</evidence>
<feature type="compositionally biased region" description="Acidic residues" evidence="4">
    <location>
        <begin position="87"/>
        <end position="97"/>
    </location>
</feature>
<keyword evidence="5" id="KW-0472">Membrane</keyword>
<dbReference type="GO" id="GO:0006508">
    <property type="term" value="P:proteolysis"/>
    <property type="evidence" value="ECO:0007669"/>
    <property type="project" value="UniProtKB-KW"/>
</dbReference>
<protein>
    <submittedName>
        <fullName evidence="7">Trypsin-like peptidase domain-containing protein</fullName>
    </submittedName>
</protein>
<dbReference type="SUPFAM" id="SSF50494">
    <property type="entry name" value="Trypsin-like serine proteases"/>
    <property type="match status" value="1"/>
</dbReference>
<keyword evidence="2" id="KW-0645">Protease</keyword>
<dbReference type="InterPro" id="IPR036034">
    <property type="entry name" value="PDZ_sf"/>
</dbReference>
<reference evidence="7" key="2">
    <citation type="journal article" date="2021" name="PeerJ">
        <title>Extensive microbial diversity within the chicken gut microbiome revealed by metagenomics and culture.</title>
        <authorList>
            <person name="Gilroy R."/>
            <person name="Ravi A."/>
            <person name="Getino M."/>
            <person name="Pursley I."/>
            <person name="Horton D.L."/>
            <person name="Alikhan N.F."/>
            <person name="Baker D."/>
            <person name="Gharbi K."/>
            <person name="Hall N."/>
            <person name="Watson M."/>
            <person name="Adriaenssens E.M."/>
            <person name="Foster-Nyarko E."/>
            <person name="Jarju S."/>
            <person name="Secka A."/>
            <person name="Antonio M."/>
            <person name="Oren A."/>
            <person name="Chaudhuri R.R."/>
            <person name="La Ragione R."/>
            <person name="Hildebrand F."/>
            <person name="Pallen M.J."/>
        </authorList>
    </citation>
    <scope>NUCLEOTIDE SEQUENCE</scope>
    <source>
        <strain evidence="7">ChiBcec15-4380</strain>
    </source>
</reference>
<evidence type="ECO:0000256" key="1">
    <source>
        <dbReference type="ARBA" id="ARBA00010541"/>
    </source>
</evidence>
<dbReference type="PANTHER" id="PTHR43343:SF3">
    <property type="entry name" value="PROTEASE DO-LIKE 8, CHLOROPLASTIC"/>
    <property type="match status" value="1"/>
</dbReference>
<dbReference type="Pfam" id="PF13365">
    <property type="entry name" value="Trypsin_2"/>
    <property type="match status" value="1"/>
</dbReference>
<gene>
    <name evidence="7" type="ORF">IAA53_09785</name>
</gene>
<sequence length="466" mass="48859">MDENNMMHYDCEPMDGSENSQGSDPMQNGAAGGPRKPERKGKITGKIVALLLVVAVLGSVGGSALTAAIAGIHRDKAAEDSAVTGTADEDTPEESQDQADYQLVSHSLPDTLPTNDTGKSLTESEVYALAVNSVVGITTEATTNVFGQQAVAASSGTGFILTEDGYIITNQHVVEGADTIKVTLYSGESYDAELVGGDASYDIAVLKIEAEGLQAVSVGDSDTLQVGEAVVAIGNPLGELTFTMTNGIISALNREINTDGNPQNMIQTNAAINSGNSGGPLFDMDGNVIGVTSAKYSGSTSTGTTIEGLGFAIPINEALRVAYDLVEYGYVKGAYLGISLRDLDSNTASYYSLPVGPRVESVTEGSCAETAGVQVGDIIIGFNGVDVESYNDLAGQLKKVNAGDTVEMVVYRSGEEVTLTVTLDEKPQTTETETETETETQQPEGNTQELPEGFGGMEDFFNYFYR</sequence>
<dbReference type="Gene3D" id="2.40.10.10">
    <property type="entry name" value="Trypsin-like serine proteases"/>
    <property type="match status" value="2"/>
</dbReference>
<proteinExistence type="inferred from homology"/>
<evidence type="ECO:0000313" key="8">
    <source>
        <dbReference type="Proteomes" id="UP000824239"/>
    </source>
</evidence>
<feature type="compositionally biased region" description="Polar residues" evidence="4">
    <location>
        <begin position="17"/>
        <end position="26"/>
    </location>
</feature>
<dbReference type="InterPro" id="IPR001478">
    <property type="entry name" value="PDZ"/>
</dbReference>